<feature type="domain" description="Protein kinase" evidence="9">
    <location>
        <begin position="952"/>
        <end position="1219"/>
    </location>
</feature>
<evidence type="ECO:0000313" key="11">
    <source>
        <dbReference type="Proteomes" id="UP001448207"/>
    </source>
</evidence>
<dbReference type="PANTHER" id="PTHR48016:SF32">
    <property type="entry name" value="MITOGEN-ACTIVATED PROTEIN KINASE KINASE KINASE 4"/>
    <property type="match status" value="1"/>
</dbReference>
<evidence type="ECO:0000256" key="2">
    <source>
        <dbReference type="ARBA" id="ARBA00022527"/>
    </source>
</evidence>
<dbReference type="Gene3D" id="1.10.510.10">
    <property type="entry name" value="Transferase(Phosphotransferase) domain 1"/>
    <property type="match status" value="1"/>
</dbReference>
<feature type="compositionally biased region" description="Acidic residues" evidence="8">
    <location>
        <begin position="72"/>
        <end position="81"/>
    </location>
</feature>
<dbReference type="PANTHER" id="PTHR48016">
    <property type="entry name" value="MAP KINASE KINASE KINASE SSK2-RELATED-RELATED"/>
    <property type="match status" value="1"/>
</dbReference>
<feature type="binding site" evidence="7">
    <location>
        <position position="981"/>
    </location>
    <ligand>
        <name>ATP</name>
        <dbReference type="ChEBI" id="CHEBI:30616"/>
    </ligand>
</feature>
<keyword evidence="5" id="KW-0418">Kinase</keyword>
<accession>A0ABR3AHP5</accession>
<evidence type="ECO:0000256" key="8">
    <source>
        <dbReference type="SAM" id="MobiDB-lite"/>
    </source>
</evidence>
<dbReference type="InterPro" id="IPR011009">
    <property type="entry name" value="Kinase-like_dom_sf"/>
</dbReference>
<dbReference type="SUPFAM" id="SSF56112">
    <property type="entry name" value="Protein kinase-like (PK-like)"/>
    <property type="match status" value="1"/>
</dbReference>
<dbReference type="PROSITE" id="PS00108">
    <property type="entry name" value="PROTEIN_KINASE_ST"/>
    <property type="match status" value="1"/>
</dbReference>
<keyword evidence="11" id="KW-1185">Reference proteome</keyword>
<comment type="caution">
    <text evidence="10">The sequence shown here is derived from an EMBL/GenBank/DDBJ whole genome shotgun (WGS) entry which is preliminary data.</text>
</comment>
<keyword evidence="6 7" id="KW-0067">ATP-binding</keyword>
<evidence type="ECO:0000313" key="10">
    <source>
        <dbReference type="EMBL" id="KAL0074943.1"/>
    </source>
</evidence>
<feature type="compositionally biased region" description="Basic and acidic residues" evidence="8">
    <location>
        <begin position="41"/>
        <end position="53"/>
    </location>
</feature>
<evidence type="ECO:0000256" key="7">
    <source>
        <dbReference type="PROSITE-ProRule" id="PRU10141"/>
    </source>
</evidence>
<protein>
    <recommendedName>
        <fullName evidence="9">Protein kinase domain-containing protein</fullName>
    </recommendedName>
</protein>
<evidence type="ECO:0000256" key="3">
    <source>
        <dbReference type="ARBA" id="ARBA00022679"/>
    </source>
</evidence>
<sequence>MATGRRVRWTECDETIYNEARKNDNNTKEQIASNQIQFGLDHQHPETDHDHQPQHNHPWPFNHPHEQTNNPDYEDDLSDDDEDICEDETAFNQIYSRNQSLLNTTPEITHERLEWQQMLQSVLMGEVIKSEKKRLTSTEHFQQQNPSKEIWMAFRALLRGRTVAQEQKCLEESRKGVDDVLEMVRTFRIEQGEENSALDKVAEVLKNVDRVESFYTTRAEMVAAHPAYGAPEFQIRLDALNSWCTITRSLHMQYKILRDWTGSEDLQITRKPEDSAVEEKEVGPYIEVQQTKPSFVERLLKESALQDTFDKRTLSALNSLLMKSKQTMIANNSLFKIMRLPPFISQLLRLAFFPTSLVEEALKMRLEYKDRTHEPPKQMVDAMMEDYRGLISLACRVKQQYQELVHPAPGWHIEENELSCKVYDTVLMESVRFYFKLISWKLGLEKENNLRECEVMEKEWDFLKSTVCRAVDKADWECAEKFCSLTNRLLVDVMREYNANLTVPSESTDGSIEVKYTQLLHTMRMRARKLLQFSKSFMGQFENSAEYVVDAENVDKFLACLVDTGHFLVFTGTFEEERIYIIASPSLHGREDVIQNLICSCFMYERTPLNTPVPPGISPHVIPEDYILFFSPWQNIMWTGEVYEVQAQSIPVGLKTKRVRLVTADDTKLSAAKSVFWSAVQHSGIEIIQEHRAHIPRINKEICKIKMTVFKLADSTMSSVGTIREQTQGLGCHELVEECFSFASDFGIRAARFLDLAVRLQLDLKLTRLAINWICFITDDCIPSERKTFRWAVAALEFGHLMTRGVNILALSESEFVTLQSKVARCIALLISHFDVLGTQWSYELQLKEEQQRKRGITAKRNSYMSGKRPGYRENVTPGSGFGNANDATSSTNSSVTYIRDEWMRKINELESKRNQEECERKLVGKILDDQKPEDQSLVFLAPSSSNISFRWQQGRFVGAGTFGSVYLAINLDTSSVMAVKEIRFPDSSSLSTLHKAIKEEMKVMQILDHPNIVQYYGMEVHRDKVYIFMEYCENGSLGALMEQYGRIEDEMYIMDYAYQLLKGLAYLHGNNIVHRDIKPDNILIDYQGQLKLTDFGAAKILAKGHKTNGRTATMNVNSLAGTPMYMAPEVITGGDTGRKGSMDIWSLACCVVQMATGRRPWSTLENEWSVMYHVVTGHPPLPDPSQLSAQGIDFLKQCFTRNPTKRPSANELLEHPWMQTYLESYNEESGLAPILPKEDCHEDPHTPGASGSVDWHTNSVLTRSIASTLSLDRPIIRSTPNSLAMDEITSFNEDSTKINPI</sequence>
<dbReference type="EMBL" id="JBCLYO010000039">
    <property type="protein sequence ID" value="KAL0074943.1"/>
    <property type="molecule type" value="Genomic_DNA"/>
</dbReference>
<dbReference type="SMART" id="SM00220">
    <property type="entry name" value="S_TKc"/>
    <property type="match status" value="1"/>
</dbReference>
<evidence type="ECO:0000259" key="9">
    <source>
        <dbReference type="PROSITE" id="PS50011"/>
    </source>
</evidence>
<evidence type="ECO:0000256" key="5">
    <source>
        <dbReference type="ARBA" id="ARBA00022777"/>
    </source>
</evidence>
<dbReference type="PROSITE" id="PS00107">
    <property type="entry name" value="PROTEIN_KINASE_ATP"/>
    <property type="match status" value="1"/>
</dbReference>
<keyword evidence="4 7" id="KW-0547">Nucleotide-binding</keyword>
<keyword evidence="2" id="KW-0723">Serine/threonine-protein kinase</keyword>
<organism evidence="10 11">
    <name type="scientific">Phycomyces blakesleeanus</name>
    <dbReference type="NCBI Taxonomy" id="4837"/>
    <lineage>
        <taxon>Eukaryota</taxon>
        <taxon>Fungi</taxon>
        <taxon>Fungi incertae sedis</taxon>
        <taxon>Mucoromycota</taxon>
        <taxon>Mucoromycotina</taxon>
        <taxon>Mucoromycetes</taxon>
        <taxon>Mucorales</taxon>
        <taxon>Phycomycetaceae</taxon>
        <taxon>Phycomyces</taxon>
    </lineage>
</organism>
<proteinExistence type="inferred from homology"/>
<reference evidence="10 11" key="1">
    <citation type="submission" date="2024-04" db="EMBL/GenBank/DDBJ databases">
        <title>Symmetric and asymmetric DNA N6-adenine methylation regulates different biological responses in Mucorales.</title>
        <authorList>
            <consortium name="Lawrence Berkeley National Laboratory"/>
            <person name="Lax C."/>
            <person name="Mondo S.J."/>
            <person name="Osorio-Concepcion M."/>
            <person name="Muszewska A."/>
            <person name="Corrochano-Luque M."/>
            <person name="Gutierrez G."/>
            <person name="Riley R."/>
            <person name="Lipzen A."/>
            <person name="Guo J."/>
            <person name="Hundley H."/>
            <person name="Amirebrahimi M."/>
            <person name="Ng V."/>
            <person name="Lorenzo-Gutierrez D."/>
            <person name="Binder U."/>
            <person name="Yang J."/>
            <person name="Song Y."/>
            <person name="Canovas D."/>
            <person name="Navarro E."/>
            <person name="Freitag M."/>
            <person name="Gabaldon T."/>
            <person name="Grigoriev I.V."/>
            <person name="Corrochano L.M."/>
            <person name="Nicolas F.E."/>
            <person name="Garre V."/>
        </authorList>
    </citation>
    <scope>NUCLEOTIDE SEQUENCE [LARGE SCALE GENOMIC DNA]</scope>
    <source>
        <strain evidence="10 11">L51</strain>
    </source>
</reference>
<dbReference type="InterPro" id="IPR008271">
    <property type="entry name" value="Ser/Thr_kinase_AS"/>
</dbReference>
<name>A0ABR3AHP5_PHYBL</name>
<gene>
    <name evidence="10" type="ORF">J3Q64DRAFT_1648895</name>
</gene>
<dbReference type="Proteomes" id="UP001448207">
    <property type="component" value="Unassembled WGS sequence"/>
</dbReference>
<evidence type="ECO:0000256" key="4">
    <source>
        <dbReference type="ARBA" id="ARBA00022741"/>
    </source>
</evidence>
<keyword evidence="3" id="KW-0808">Transferase</keyword>
<dbReference type="Pfam" id="PF00069">
    <property type="entry name" value="Pkinase"/>
    <property type="match status" value="1"/>
</dbReference>
<dbReference type="InterPro" id="IPR050538">
    <property type="entry name" value="MAP_kinase_kinase_kinase"/>
</dbReference>
<comment type="similarity">
    <text evidence="1">Belongs to the protein kinase superfamily. STE Ser/Thr protein kinase family. MAP kinase kinase kinase subfamily.</text>
</comment>
<dbReference type="InterPro" id="IPR017441">
    <property type="entry name" value="Protein_kinase_ATP_BS"/>
</dbReference>
<evidence type="ECO:0000256" key="6">
    <source>
        <dbReference type="ARBA" id="ARBA00022840"/>
    </source>
</evidence>
<dbReference type="PROSITE" id="PS50011">
    <property type="entry name" value="PROTEIN_KINASE_DOM"/>
    <property type="match status" value="1"/>
</dbReference>
<dbReference type="CDD" id="cd06626">
    <property type="entry name" value="STKc_MEKK4"/>
    <property type="match status" value="1"/>
</dbReference>
<dbReference type="InterPro" id="IPR000719">
    <property type="entry name" value="Prot_kinase_dom"/>
</dbReference>
<evidence type="ECO:0000256" key="1">
    <source>
        <dbReference type="ARBA" id="ARBA00006529"/>
    </source>
</evidence>
<feature type="region of interest" description="Disordered" evidence="8">
    <location>
        <begin position="41"/>
        <end position="81"/>
    </location>
</feature>